<proteinExistence type="predicted"/>
<evidence type="ECO:0000313" key="2">
    <source>
        <dbReference type="EMBL" id="CAI2373608.1"/>
    </source>
</evidence>
<dbReference type="Proteomes" id="UP001295684">
    <property type="component" value="Unassembled WGS sequence"/>
</dbReference>
<evidence type="ECO:0000313" key="3">
    <source>
        <dbReference type="Proteomes" id="UP001295684"/>
    </source>
</evidence>
<reference evidence="2" key="1">
    <citation type="submission" date="2023-07" db="EMBL/GenBank/DDBJ databases">
        <authorList>
            <consortium name="AG Swart"/>
            <person name="Singh M."/>
            <person name="Singh A."/>
            <person name="Seah K."/>
            <person name="Emmerich C."/>
        </authorList>
    </citation>
    <scope>NUCLEOTIDE SEQUENCE</scope>
    <source>
        <strain evidence="2">DP1</strain>
    </source>
</reference>
<feature type="compositionally biased region" description="Basic residues" evidence="1">
    <location>
        <begin position="140"/>
        <end position="155"/>
    </location>
</feature>
<dbReference type="EMBL" id="CAMPGE010014963">
    <property type="protein sequence ID" value="CAI2373608.1"/>
    <property type="molecule type" value="Genomic_DNA"/>
</dbReference>
<accession>A0AAD1XIY9</accession>
<evidence type="ECO:0000256" key="1">
    <source>
        <dbReference type="SAM" id="MobiDB-lite"/>
    </source>
</evidence>
<feature type="compositionally biased region" description="Basic and acidic residues" evidence="1">
    <location>
        <begin position="122"/>
        <end position="139"/>
    </location>
</feature>
<name>A0AAD1XIY9_EUPCR</name>
<feature type="compositionally biased region" description="Basic and acidic residues" evidence="1">
    <location>
        <begin position="73"/>
        <end position="86"/>
    </location>
</feature>
<organism evidence="2 3">
    <name type="scientific">Euplotes crassus</name>
    <dbReference type="NCBI Taxonomy" id="5936"/>
    <lineage>
        <taxon>Eukaryota</taxon>
        <taxon>Sar</taxon>
        <taxon>Alveolata</taxon>
        <taxon>Ciliophora</taxon>
        <taxon>Intramacronucleata</taxon>
        <taxon>Spirotrichea</taxon>
        <taxon>Hypotrichia</taxon>
        <taxon>Euplotida</taxon>
        <taxon>Euplotidae</taxon>
        <taxon>Moneuplotes</taxon>
    </lineage>
</organism>
<feature type="compositionally biased region" description="Basic residues" evidence="1">
    <location>
        <begin position="162"/>
        <end position="171"/>
    </location>
</feature>
<protein>
    <submittedName>
        <fullName evidence="2">Uncharacterized protein</fullName>
    </submittedName>
</protein>
<comment type="caution">
    <text evidence="2">The sequence shown here is derived from an EMBL/GenBank/DDBJ whole genome shotgun (WGS) entry which is preliminary data.</text>
</comment>
<dbReference type="AlphaFoldDB" id="A0AAD1XIY9"/>
<sequence>MADGKQPPYPFPHSIANTVPEKKIFPGDTSDWFQPSPVTKKKSGPIFNILTNNKPPTLTAKKPEVAPVSLKTESSEQKAEKPKTGVREQLIIKAHSKKSCHTSDKKRRRKRRKSCEQACKSENCKNKPEIKEELKENKGKQSKSKKKPPASKKKKPAEPRKKRERKAKSKIKQPEKEPTDGLAPNSARLK</sequence>
<keyword evidence="3" id="KW-1185">Reference proteome</keyword>
<feature type="region of interest" description="Disordered" evidence="1">
    <location>
        <begin position="26"/>
        <end position="190"/>
    </location>
</feature>
<gene>
    <name evidence="2" type="ORF">ECRASSUSDP1_LOCUS14954</name>
</gene>
<feature type="compositionally biased region" description="Basic residues" evidence="1">
    <location>
        <begin position="94"/>
        <end position="113"/>
    </location>
</feature>